<evidence type="ECO:0000256" key="3">
    <source>
        <dbReference type="PROSITE-ProRule" id="PRU10141"/>
    </source>
</evidence>
<sequence>MDTLAELRAGRLAGATRLDLSCGLTEFPREIFDLADSLETLNLSGNALDALPDDLGRLHKLRELFCSDNRFTKLPESIGQCSKLDIVGFKANSIANVPAAALPASLRWLILTDNQIEELPDTLGHCTRLQKLMLAGNRLSRLPDPMAALQRLELLRISANRFESLPDWLLSLPRLSWLAAAGNPFDTQAEDAAITAQSVPHVAWQDLALGKKLGEGASGVIHQATLKSSQQDVAVKLFKGAVTSDGWPHSEMAACIAAGAHPTLIAAQSRIDGHPDGTEGLVMALVPPSFRTLAGPPSLASCTRDVYADDAQWTADVALRIARDIASAMQHLHARGILHGDLYAHNILWSAQGGGRLGDFGAGWMTGSLDASQTAALQRLEMRAFGCLLEELLARCSNAPPTAVSALKDRCMHADIASRPSFDEALRILQREAAP</sequence>
<gene>
    <name evidence="5" type="ORF">RT97_31855</name>
</gene>
<keyword evidence="3" id="KW-0067">ATP-binding</keyword>
<name>A0A0D0KHL0_VARPD</name>
<dbReference type="GO" id="GO:0004672">
    <property type="term" value="F:protein kinase activity"/>
    <property type="evidence" value="ECO:0007669"/>
    <property type="project" value="InterPro"/>
</dbReference>
<dbReference type="InterPro" id="IPR032675">
    <property type="entry name" value="LRR_dom_sf"/>
</dbReference>
<evidence type="ECO:0000313" key="5">
    <source>
        <dbReference type="EMBL" id="KIQ16008.1"/>
    </source>
</evidence>
<dbReference type="InterPro" id="IPR001611">
    <property type="entry name" value="Leu-rich_rpt"/>
</dbReference>
<evidence type="ECO:0000259" key="4">
    <source>
        <dbReference type="PROSITE" id="PS50011"/>
    </source>
</evidence>
<dbReference type="Gene3D" id="3.80.10.10">
    <property type="entry name" value="Ribonuclease Inhibitor"/>
    <property type="match status" value="1"/>
</dbReference>
<dbReference type="InterPro" id="IPR000719">
    <property type="entry name" value="Prot_kinase_dom"/>
</dbReference>
<dbReference type="Pfam" id="PF13855">
    <property type="entry name" value="LRR_8"/>
    <property type="match status" value="1"/>
</dbReference>
<dbReference type="GO" id="GO:0005737">
    <property type="term" value="C:cytoplasm"/>
    <property type="evidence" value="ECO:0007669"/>
    <property type="project" value="TreeGrafter"/>
</dbReference>
<keyword evidence="5" id="KW-0808">Transferase</keyword>
<proteinExistence type="predicted"/>
<dbReference type="Proteomes" id="UP000032067">
    <property type="component" value="Unassembled WGS sequence"/>
</dbReference>
<dbReference type="EMBL" id="JXQQ01000138">
    <property type="protein sequence ID" value="KIQ16008.1"/>
    <property type="molecule type" value="Genomic_DNA"/>
</dbReference>
<evidence type="ECO:0000256" key="2">
    <source>
        <dbReference type="ARBA" id="ARBA00022737"/>
    </source>
</evidence>
<dbReference type="RefSeq" id="WP_042582876.1">
    <property type="nucleotide sequence ID" value="NZ_JXQQ01000138.1"/>
</dbReference>
<dbReference type="Pfam" id="PF00560">
    <property type="entry name" value="LRR_1"/>
    <property type="match status" value="3"/>
</dbReference>
<feature type="domain" description="Protein kinase" evidence="4">
    <location>
        <begin position="207"/>
        <end position="435"/>
    </location>
</feature>
<comment type="caution">
    <text evidence="5">The sequence shown here is derived from an EMBL/GenBank/DDBJ whole genome shotgun (WGS) entry which is preliminary data.</text>
</comment>
<dbReference type="PANTHER" id="PTHR48051:SF1">
    <property type="entry name" value="RAS SUPPRESSOR PROTEIN 1"/>
    <property type="match status" value="1"/>
</dbReference>
<dbReference type="SUPFAM" id="SSF56112">
    <property type="entry name" value="Protein kinase-like (PK-like)"/>
    <property type="match status" value="1"/>
</dbReference>
<organism evidence="5 6">
    <name type="scientific">Variovorax paradoxus</name>
    <dbReference type="NCBI Taxonomy" id="34073"/>
    <lineage>
        <taxon>Bacteria</taxon>
        <taxon>Pseudomonadati</taxon>
        <taxon>Pseudomonadota</taxon>
        <taxon>Betaproteobacteria</taxon>
        <taxon>Burkholderiales</taxon>
        <taxon>Comamonadaceae</taxon>
        <taxon>Variovorax</taxon>
    </lineage>
</organism>
<dbReference type="SMART" id="SM00364">
    <property type="entry name" value="LRR_BAC"/>
    <property type="match status" value="5"/>
</dbReference>
<dbReference type="InterPro" id="IPR011009">
    <property type="entry name" value="Kinase-like_dom_sf"/>
</dbReference>
<dbReference type="Pfam" id="PF07714">
    <property type="entry name" value="PK_Tyr_Ser-Thr"/>
    <property type="match status" value="1"/>
</dbReference>
<evidence type="ECO:0000256" key="1">
    <source>
        <dbReference type="ARBA" id="ARBA00022614"/>
    </source>
</evidence>
<protein>
    <submittedName>
        <fullName evidence="5">Protein kinase</fullName>
    </submittedName>
</protein>
<dbReference type="PROSITE" id="PS50011">
    <property type="entry name" value="PROTEIN_KINASE_DOM"/>
    <property type="match status" value="1"/>
</dbReference>
<reference evidence="5 6" key="1">
    <citation type="submission" date="2014-12" db="EMBL/GenBank/DDBJ databases">
        <title>16Stimator: statistical estimation of ribosomal gene copy numbers from draft genome assemblies.</title>
        <authorList>
            <person name="Perisin M.A."/>
            <person name="Vetter M."/>
            <person name="Gilbert J.A."/>
            <person name="Bergelson J."/>
        </authorList>
    </citation>
    <scope>NUCLEOTIDE SEQUENCE [LARGE SCALE GENOMIC DNA]</scope>
    <source>
        <strain evidence="5 6">MEDvA23</strain>
    </source>
</reference>
<keyword evidence="2" id="KW-0677">Repeat</keyword>
<dbReference type="AlphaFoldDB" id="A0A0D0KHL0"/>
<dbReference type="SMART" id="SM00369">
    <property type="entry name" value="LRR_TYP"/>
    <property type="match status" value="4"/>
</dbReference>
<accession>A0A0D0KHL0</accession>
<dbReference type="Gene3D" id="1.10.510.10">
    <property type="entry name" value="Transferase(Phosphotransferase) domain 1"/>
    <property type="match status" value="1"/>
</dbReference>
<dbReference type="Gene3D" id="3.30.200.20">
    <property type="entry name" value="Phosphorylase Kinase, domain 1"/>
    <property type="match status" value="1"/>
</dbReference>
<keyword evidence="5" id="KW-0418">Kinase</keyword>
<dbReference type="SUPFAM" id="SSF52058">
    <property type="entry name" value="L domain-like"/>
    <property type="match status" value="1"/>
</dbReference>
<dbReference type="GO" id="GO:0005524">
    <property type="term" value="F:ATP binding"/>
    <property type="evidence" value="ECO:0007669"/>
    <property type="project" value="UniProtKB-UniRule"/>
</dbReference>
<dbReference type="PROSITE" id="PS00107">
    <property type="entry name" value="PROTEIN_KINASE_ATP"/>
    <property type="match status" value="1"/>
</dbReference>
<dbReference type="PROSITE" id="PS51450">
    <property type="entry name" value="LRR"/>
    <property type="match status" value="2"/>
</dbReference>
<dbReference type="PANTHER" id="PTHR48051">
    <property type="match status" value="1"/>
</dbReference>
<dbReference type="InterPro" id="IPR001245">
    <property type="entry name" value="Ser-Thr/Tyr_kinase_cat_dom"/>
</dbReference>
<feature type="binding site" evidence="3">
    <location>
        <position position="236"/>
    </location>
    <ligand>
        <name>ATP</name>
        <dbReference type="ChEBI" id="CHEBI:30616"/>
    </ligand>
</feature>
<dbReference type="OrthoDB" id="8532199at2"/>
<dbReference type="InterPro" id="IPR050216">
    <property type="entry name" value="LRR_domain-containing"/>
</dbReference>
<evidence type="ECO:0000313" key="6">
    <source>
        <dbReference type="Proteomes" id="UP000032067"/>
    </source>
</evidence>
<dbReference type="InterPro" id="IPR003591">
    <property type="entry name" value="Leu-rich_rpt_typical-subtyp"/>
</dbReference>
<keyword evidence="1" id="KW-0433">Leucine-rich repeat</keyword>
<dbReference type="InterPro" id="IPR017441">
    <property type="entry name" value="Protein_kinase_ATP_BS"/>
</dbReference>
<keyword evidence="3" id="KW-0547">Nucleotide-binding</keyword>